<dbReference type="Pfam" id="PF02900">
    <property type="entry name" value="LigB"/>
    <property type="match status" value="1"/>
</dbReference>
<evidence type="ECO:0000313" key="8">
    <source>
        <dbReference type="Proteomes" id="UP000652567"/>
    </source>
</evidence>
<reference evidence="7" key="1">
    <citation type="submission" date="2018-07" db="EMBL/GenBank/DDBJ databases">
        <title>Genome assembly of strain Ka43.</title>
        <authorList>
            <person name="Kukolya J."/>
            <person name="Nagy I."/>
            <person name="Horvath B."/>
            <person name="Toth A."/>
        </authorList>
    </citation>
    <scope>NUCLEOTIDE SEQUENCE</scope>
    <source>
        <strain evidence="7">KB43</strain>
    </source>
</reference>
<dbReference type="InterPro" id="IPR014436">
    <property type="entry name" value="Extradiol_dOase_DODA"/>
</dbReference>
<evidence type="ECO:0000256" key="3">
    <source>
        <dbReference type="ARBA" id="ARBA00022723"/>
    </source>
</evidence>
<comment type="similarity">
    <text evidence="2">Belongs to the DODA-type extradiol aromatic ring-opening dioxygenase family.</text>
</comment>
<gene>
    <name evidence="7" type="ORF">C4F51_16465</name>
</gene>
<sequence length="273" mass="29951">MSNRLPLYFIPHGAGPWPFMDLSSGVFGPPDNWQKLATHLKEIGETLLPAPKAILVVTAHWEAPVPTVSSHPSPGMLYDYGGFPAQTYQLNYPAPGSPALAQRVQSLLGEAGIANAEDKQRGFDHGTFIPLMLMYPQANIPVVQLSLQQQQDPGLHIAIGEALQPLRDEGVLIIGSGMSVHNMYAFRSPDPRHKQNAELFDVWLQEALALPEDERKARLKLWQKAPGGTASHQPTPEHLTPLFVVAGAAGNDTARRTFAEELIELKVSEYRFG</sequence>
<evidence type="ECO:0000313" key="7">
    <source>
        <dbReference type="EMBL" id="MBE8718770.1"/>
    </source>
</evidence>
<dbReference type="AlphaFoldDB" id="A0A928YVP3"/>
<dbReference type="EMBL" id="PRDL01000001">
    <property type="protein sequence ID" value="MBE8718770.1"/>
    <property type="molecule type" value="Genomic_DNA"/>
</dbReference>
<comment type="cofactor">
    <cofactor evidence="1">
        <name>Zn(2+)</name>
        <dbReference type="ChEBI" id="CHEBI:29105"/>
    </cofactor>
</comment>
<evidence type="ECO:0000259" key="6">
    <source>
        <dbReference type="Pfam" id="PF02900"/>
    </source>
</evidence>
<keyword evidence="3" id="KW-0479">Metal-binding</keyword>
<comment type="caution">
    <text evidence="7">The sequence shown here is derived from an EMBL/GenBank/DDBJ whole genome shotgun (WGS) entry which is preliminary data.</text>
</comment>
<dbReference type="GO" id="GO:0008270">
    <property type="term" value="F:zinc ion binding"/>
    <property type="evidence" value="ECO:0007669"/>
    <property type="project" value="InterPro"/>
</dbReference>
<dbReference type="Proteomes" id="UP000652567">
    <property type="component" value="Unassembled WGS sequence"/>
</dbReference>
<evidence type="ECO:0000256" key="1">
    <source>
        <dbReference type="ARBA" id="ARBA00001947"/>
    </source>
</evidence>
<keyword evidence="5" id="KW-0560">Oxidoreductase</keyword>
<protein>
    <submittedName>
        <fullName evidence="7">Dioxygenase</fullName>
    </submittedName>
</protein>
<keyword evidence="8" id="KW-1185">Reference proteome</keyword>
<dbReference type="CDD" id="cd07363">
    <property type="entry name" value="45_DOPA_Dioxygenase"/>
    <property type="match status" value="1"/>
</dbReference>
<accession>A0A928YVP3</accession>
<dbReference type="SUPFAM" id="SSF53213">
    <property type="entry name" value="LigB-like"/>
    <property type="match status" value="1"/>
</dbReference>
<dbReference type="RefSeq" id="WP_193911602.1">
    <property type="nucleotide sequence ID" value="NZ_PRDL01000001.1"/>
</dbReference>
<name>A0A928YVP3_9GAMM</name>
<proteinExistence type="inferred from homology"/>
<evidence type="ECO:0000256" key="5">
    <source>
        <dbReference type="ARBA" id="ARBA00023002"/>
    </source>
</evidence>
<dbReference type="PIRSF" id="PIRSF006157">
    <property type="entry name" value="Doxgns_DODA"/>
    <property type="match status" value="1"/>
</dbReference>
<evidence type="ECO:0000256" key="2">
    <source>
        <dbReference type="ARBA" id="ARBA00007581"/>
    </source>
</evidence>
<dbReference type="PANTHER" id="PTHR30096:SF0">
    <property type="entry name" value="4,5-DOPA DIOXYGENASE EXTRADIOL-LIKE PROTEIN"/>
    <property type="match status" value="1"/>
</dbReference>
<keyword evidence="4" id="KW-0862">Zinc</keyword>
<dbReference type="GO" id="GO:0016702">
    <property type="term" value="F:oxidoreductase activity, acting on single donors with incorporation of molecular oxygen, incorporation of two atoms of oxygen"/>
    <property type="evidence" value="ECO:0007669"/>
    <property type="project" value="UniProtKB-ARBA"/>
</dbReference>
<dbReference type="GO" id="GO:0008198">
    <property type="term" value="F:ferrous iron binding"/>
    <property type="evidence" value="ECO:0007669"/>
    <property type="project" value="InterPro"/>
</dbReference>
<dbReference type="PANTHER" id="PTHR30096">
    <property type="entry name" value="4,5-DOPA DIOXYGENASE EXTRADIOL-LIKE PROTEIN"/>
    <property type="match status" value="1"/>
</dbReference>
<dbReference type="InterPro" id="IPR004183">
    <property type="entry name" value="Xdiol_dOase_suB"/>
</dbReference>
<organism evidence="7 8">
    <name type="scientific">Cellvibrio polysaccharolyticus</name>
    <dbReference type="NCBI Taxonomy" id="2082724"/>
    <lineage>
        <taxon>Bacteria</taxon>
        <taxon>Pseudomonadati</taxon>
        <taxon>Pseudomonadota</taxon>
        <taxon>Gammaproteobacteria</taxon>
        <taxon>Cellvibrionales</taxon>
        <taxon>Cellvibrionaceae</taxon>
        <taxon>Cellvibrio</taxon>
    </lineage>
</organism>
<keyword evidence="7" id="KW-0223">Dioxygenase</keyword>
<dbReference type="Gene3D" id="3.40.830.10">
    <property type="entry name" value="LigB-like"/>
    <property type="match status" value="1"/>
</dbReference>
<feature type="domain" description="Extradiol ring-cleavage dioxygenase class III enzyme subunit B" evidence="6">
    <location>
        <begin position="30"/>
        <end position="255"/>
    </location>
</feature>
<evidence type="ECO:0000256" key="4">
    <source>
        <dbReference type="ARBA" id="ARBA00022833"/>
    </source>
</evidence>